<dbReference type="EMBL" id="CP132507">
    <property type="protein sequence ID" value="WNO03716.1"/>
    <property type="molecule type" value="Genomic_DNA"/>
</dbReference>
<dbReference type="Proteomes" id="UP001302257">
    <property type="component" value="Chromosome"/>
</dbReference>
<protein>
    <submittedName>
        <fullName evidence="1">WavE lipopolysaccharide synthesis family protein</fullName>
    </submittedName>
</protein>
<proteinExistence type="predicted"/>
<gene>
    <name evidence="1" type="ORF">RAN89_12410</name>
</gene>
<reference evidence="1 2" key="1">
    <citation type="submission" date="2023-08" db="EMBL/GenBank/DDBJ databases">
        <title>Rhodoferax potami sp. nov. and Rhodoferax mekongensis sp. nov., isolated from the Mekong River in Thailand.</title>
        <authorList>
            <person name="Kitikhun S."/>
            <person name="Charoenyingcharoen P."/>
            <person name="Siriarchawattana P."/>
            <person name="Likhitrattanapisal S."/>
            <person name="Nilsakha T."/>
            <person name="Chanpet A."/>
            <person name="Rattanawaree P."/>
            <person name="Ingsriswang S."/>
        </authorList>
    </citation>
    <scope>NUCLEOTIDE SEQUENCE [LARGE SCALE GENOMIC DNA]</scope>
    <source>
        <strain evidence="1 2">TBRC 17307</strain>
    </source>
</reference>
<keyword evidence="2" id="KW-1185">Reference proteome</keyword>
<dbReference type="InterPro" id="IPR011122">
    <property type="entry name" value="WavE"/>
</dbReference>
<sequence length="382" mass="44285">MIANHRITLVIQGPMVSAGNSGAGTQTQAFDCNTNVQRLIDTTRAVVDGYVLSTWHGQAVTVRDEKLEVLQLQDPGPQQTFFSDAPNNELRQAYGCLEGVRQAIGRFSPDYILRVRTDQYVDIPTLLDHMLQVDELFDDFRASGQSGFLFFPNMLSWSPYSVGDFFIGGHASDMLRFFDSQVRYSKHSLVNAKPWVHSDIILRHAYGNLRGKLDVPEDRYFPNLVPAFRLDLHAPPSNFKYHPEMLSLWRELLNHSISLFPRAATDKLEWRGARFETGRHSAGEFYQEWLEARKDVEAWMRKMQPNLYSTDHQLGTLNHFLNFCPEKALELQVGHPTRRRYLYQGARTVFSLLTGKMPRDEWAVRLWLRWQRLLTHSRRRNT</sequence>
<evidence type="ECO:0000313" key="1">
    <source>
        <dbReference type="EMBL" id="WNO03716.1"/>
    </source>
</evidence>
<name>A0ABZ0AVS7_9BURK</name>
<dbReference type="RefSeq" id="WP_313866600.1">
    <property type="nucleotide sequence ID" value="NZ_CP132507.1"/>
</dbReference>
<accession>A0ABZ0AVS7</accession>
<organism evidence="1 2">
    <name type="scientific">Rhodoferax mekongensis</name>
    <dbReference type="NCBI Taxonomy" id="3068341"/>
    <lineage>
        <taxon>Bacteria</taxon>
        <taxon>Pseudomonadati</taxon>
        <taxon>Pseudomonadota</taxon>
        <taxon>Betaproteobacteria</taxon>
        <taxon>Burkholderiales</taxon>
        <taxon>Comamonadaceae</taxon>
        <taxon>Rhodoferax</taxon>
    </lineage>
</organism>
<evidence type="ECO:0000313" key="2">
    <source>
        <dbReference type="Proteomes" id="UP001302257"/>
    </source>
</evidence>
<dbReference type="Pfam" id="PF07507">
    <property type="entry name" value="WavE"/>
    <property type="match status" value="1"/>
</dbReference>